<evidence type="ECO:0000259" key="2">
    <source>
        <dbReference type="Pfam" id="PF14343"/>
    </source>
</evidence>
<keyword evidence="1" id="KW-0732">Signal</keyword>
<organism evidence="3 4">
    <name type="scientific">Paludibacter jiangxiensis</name>
    <dbReference type="NCBI Taxonomy" id="681398"/>
    <lineage>
        <taxon>Bacteria</taxon>
        <taxon>Pseudomonadati</taxon>
        <taxon>Bacteroidota</taxon>
        <taxon>Bacteroidia</taxon>
        <taxon>Bacteroidales</taxon>
        <taxon>Paludibacteraceae</taxon>
        <taxon>Paludibacter</taxon>
    </lineage>
</organism>
<dbReference type="InterPro" id="IPR025748">
    <property type="entry name" value="PrcB_C_dom"/>
</dbReference>
<gene>
    <name evidence="3" type="ORF">PJIAN_4763</name>
</gene>
<proteinExistence type="predicted"/>
<evidence type="ECO:0000313" key="4">
    <source>
        <dbReference type="Proteomes" id="UP000076586"/>
    </source>
</evidence>
<dbReference type="EMBL" id="BDCR01000004">
    <property type="protein sequence ID" value="GAT64213.1"/>
    <property type="molecule type" value="Genomic_DNA"/>
</dbReference>
<protein>
    <recommendedName>
        <fullName evidence="2">PrcB C-terminal domain-containing protein</fullName>
    </recommendedName>
</protein>
<dbReference type="OrthoDB" id="1447404at2"/>
<reference evidence="4" key="1">
    <citation type="submission" date="2016-04" db="EMBL/GenBank/DDBJ databases">
        <title>Draft genome sequence of Paludibacter jiangxiensis strain NM7.</title>
        <authorList>
            <person name="Qiu Y."/>
            <person name="Matsuura N."/>
            <person name="Ohashi A."/>
            <person name="Tourlousse M.D."/>
            <person name="Sekiguchi Y."/>
        </authorList>
    </citation>
    <scope>NUCLEOTIDE SEQUENCE [LARGE SCALE GENOMIC DNA]</scope>
    <source>
        <strain evidence="4">NM7</strain>
    </source>
</reference>
<evidence type="ECO:0000256" key="1">
    <source>
        <dbReference type="SAM" id="SignalP"/>
    </source>
</evidence>
<accession>A0A161M6E0</accession>
<evidence type="ECO:0000313" key="3">
    <source>
        <dbReference type="EMBL" id="GAT64213.1"/>
    </source>
</evidence>
<dbReference type="PROSITE" id="PS51257">
    <property type="entry name" value="PROKAR_LIPOPROTEIN"/>
    <property type="match status" value="1"/>
</dbReference>
<sequence>MKKSLLILLVVLLAGCVQENGYNSVTPTIIAKGNLMGNGKEQISKQMIVVADSLSWNRLVAKMNAVNNVSGGFLERKVDFSQYMVLAIFDEVEGSGGYSIDINVFEDNMKVYVEGVYKKPLGGIVPMVITQPYLIVKIPRTEKSIQFSS</sequence>
<feature type="domain" description="PrcB C-terminal" evidence="2">
    <location>
        <begin position="84"/>
        <end position="139"/>
    </location>
</feature>
<dbReference type="AlphaFoldDB" id="A0A161M6E0"/>
<feature type="chain" id="PRO_5007825111" description="PrcB C-terminal domain-containing protein" evidence="1">
    <location>
        <begin position="20"/>
        <end position="149"/>
    </location>
</feature>
<comment type="caution">
    <text evidence="3">The sequence shown here is derived from an EMBL/GenBank/DDBJ whole genome shotgun (WGS) entry which is preliminary data.</text>
</comment>
<name>A0A161M6E0_9BACT</name>
<dbReference type="RefSeq" id="WP_068706104.1">
    <property type="nucleotide sequence ID" value="NZ_BDCR01000004.1"/>
</dbReference>
<dbReference type="Pfam" id="PF14343">
    <property type="entry name" value="PrcB_C"/>
    <property type="match status" value="1"/>
</dbReference>
<feature type="signal peptide" evidence="1">
    <location>
        <begin position="1"/>
        <end position="19"/>
    </location>
</feature>
<reference evidence="4" key="2">
    <citation type="journal article" date="2017" name="Genome Announc.">
        <title>Draft genome sequence of Paludibacter jiangxiensis NM7(T), a propionate-producing fermentative bacterium.</title>
        <authorList>
            <person name="Qiu Y.-L."/>
            <person name="Tourlousse D.M."/>
            <person name="Matsuura N."/>
            <person name="Ohashi A."/>
            <person name="Sekiguchi Y."/>
        </authorList>
    </citation>
    <scope>NUCLEOTIDE SEQUENCE [LARGE SCALE GENOMIC DNA]</scope>
    <source>
        <strain evidence="4">NM7</strain>
    </source>
</reference>
<dbReference type="Proteomes" id="UP000076586">
    <property type="component" value="Unassembled WGS sequence"/>
</dbReference>
<keyword evidence="4" id="KW-1185">Reference proteome</keyword>
<dbReference type="STRING" id="681398.PJIAN_4763"/>